<feature type="transmembrane region" description="Helical" evidence="1">
    <location>
        <begin position="124"/>
        <end position="141"/>
    </location>
</feature>
<accession>A0A315XMR6</accession>
<evidence type="ECO:0000256" key="1">
    <source>
        <dbReference type="SAM" id="Phobius"/>
    </source>
</evidence>
<feature type="transmembrane region" description="Helical" evidence="1">
    <location>
        <begin position="291"/>
        <end position="311"/>
    </location>
</feature>
<proteinExistence type="predicted"/>
<evidence type="ECO:0008006" key="4">
    <source>
        <dbReference type="Google" id="ProtNLM"/>
    </source>
</evidence>
<keyword evidence="1" id="KW-0472">Membrane</keyword>
<dbReference type="Pfam" id="PF01901">
    <property type="entry name" value="O_anti_polymase"/>
    <property type="match status" value="1"/>
</dbReference>
<keyword evidence="1" id="KW-0812">Transmembrane</keyword>
<dbReference type="InterPro" id="IPR002760">
    <property type="entry name" value="O_anti_polymase"/>
</dbReference>
<feature type="transmembrane region" description="Helical" evidence="1">
    <location>
        <begin position="266"/>
        <end position="285"/>
    </location>
</feature>
<sequence length="368" mass="41823">MTMDYKKYDIFSPMIFVLLVLVYLIFSEIAFHYHLHKLIGVDQFTIVVIVLGIAFYILGIVLSNYFLKNKEISVNTEKIDKIFSERLVLSVVIIGILLQIVNLIYLGGIPLFSGYLKARAATRIWLLSYLIFLPSINILIAKYDNKKYYLLFILGLLLFVSTGYRTTAMAIVISVLITLYYTRNLPWKYLILSIIAIFILLLAVGYIAVISIEWQTWSSTPIELLFYRAGYTLQVLDRAVFLQGSTHGQLLYNTLMGFFKSSDPRVIVGSTTLGYAHSTTSTIFGPALLDFGLYAMLLQMAIIGFIINLIYKVQANAKNIFIALYAIVMAHLIIWIETGPTDLVVFLYYLISIIILIYVVNLKKVGNE</sequence>
<feature type="transmembrane region" description="Helical" evidence="1">
    <location>
        <begin position="343"/>
        <end position="362"/>
    </location>
</feature>
<name>A0A315XMR6_9EURY</name>
<dbReference type="Proteomes" id="UP000251717">
    <property type="component" value="Unassembled WGS sequence"/>
</dbReference>
<dbReference type="NCBIfam" id="TIGR04370">
    <property type="entry name" value="glyco_rpt_poly"/>
    <property type="match status" value="1"/>
</dbReference>
<feature type="transmembrane region" description="Helical" evidence="1">
    <location>
        <begin position="187"/>
        <end position="209"/>
    </location>
</feature>
<feature type="transmembrane region" description="Helical" evidence="1">
    <location>
        <begin position="148"/>
        <end position="181"/>
    </location>
</feature>
<feature type="transmembrane region" description="Helical" evidence="1">
    <location>
        <begin position="87"/>
        <end position="112"/>
    </location>
</feature>
<organism evidence="2 3">
    <name type="scientific">Methanobrevibacter thaueri</name>
    <dbReference type="NCBI Taxonomy" id="190975"/>
    <lineage>
        <taxon>Archaea</taxon>
        <taxon>Methanobacteriati</taxon>
        <taxon>Methanobacteriota</taxon>
        <taxon>Methanomada group</taxon>
        <taxon>Methanobacteria</taxon>
        <taxon>Methanobacteriales</taxon>
        <taxon>Methanobacteriaceae</taxon>
        <taxon>Methanobrevibacter</taxon>
    </lineage>
</organism>
<reference evidence="2 3" key="1">
    <citation type="submission" date="2017-03" db="EMBL/GenBank/DDBJ databases">
        <title>Genome sequence of Methanobrevibacter thaueri.</title>
        <authorList>
            <person name="Poehlein A."/>
            <person name="Seedorf H."/>
            <person name="Daniel R."/>
        </authorList>
    </citation>
    <scope>NUCLEOTIDE SEQUENCE [LARGE SCALE GENOMIC DNA]</scope>
    <source>
        <strain evidence="2 3">DSM 11995</strain>
    </source>
</reference>
<protein>
    <recommendedName>
        <fullName evidence="4">Oligosaccharide repeat unit polymerase</fullName>
    </recommendedName>
</protein>
<comment type="caution">
    <text evidence="2">The sequence shown here is derived from an EMBL/GenBank/DDBJ whole genome shotgun (WGS) entry which is preliminary data.</text>
</comment>
<dbReference type="EMBL" id="MZGS01000023">
    <property type="protein sequence ID" value="PWB86867.1"/>
    <property type="molecule type" value="Genomic_DNA"/>
</dbReference>
<dbReference type="AlphaFoldDB" id="A0A315XMR6"/>
<gene>
    <name evidence="2" type="ORF">MBBTH_12810</name>
</gene>
<feature type="transmembrane region" description="Helical" evidence="1">
    <location>
        <begin position="320"/>
        <end position="337"/>
    </location>
</feature>
<keyword evidence="3" id="KW-1185">Reference proteome</keyword>
<keyword evidence="1" id="KW-1133">Transmembrane helix</keyword>
<evidence type="ECO:0000313" key="2">
    <source>
        <dbReference type="EMBL" id="PWB86867.1"/>
    </source>
</evidence>
<feature type="transmembrane region" description="Helical" evidence="1">
    <location>
        <begin position="45"/>
        <end position="67"/>
    </location>
</feature>
<feature type="transmembrane region" description="Helical" evidence="1">
    <location>
        <begin position="12"/>
        <end position="33"/>
    </location>
</feature>
<evidence type="ECO:0000313" key="3">
    <source>
        <dbReference type="Proteomes" id="UP000251717"/>
    </source>
</evidence>